<gene>
    <name evidence="2" type="ORF">CSSPJE1EN1_LOCUS20590</name>
</gene>
<accession>A0ABP0XC04</accession>
<reference evidence="2" key="1">
    <citation type="submission" date="2024-02" db="EMBL/GenBank/DDBJ databases">
        <authorList>
            <consortium name="ELIXIR-Norway"/>
            <consortium name="Elixir Norway"/>
        </authorList>
    </citation>
    <scope>NUCLEOTIDE SEQUENCE</scope>
</reference>
<sequence>MQAEWDAQAYHTNALDSGKVNHHLDNSIGDVQWLPNISASGENCIVHAGKFPPLAPKTNVPGVGSDLNDERWDGSSKGQEETANALGFSVAERMHIFGVQQEQAITMFLQIVGP</sequence>
<evidence type="ECO:0000313" key="2">
    <source>
        <dbReference type="EMBL" id="CAK9275112.1"/>
    </source>
</evidence>
<keyword evidence="3" id="KW-1185">Reference proteome</keyword>
<proteinExistence type="predicted"/>
<evidence type="ECO:0000313" key="3">
    <source>
        <dbReference type="Proteomes" id="UP001497444"/>
    </source>
</evidence>
<dbReference type="EMBL" id="OZ020101">
    <property type="protein sequence ID" value="CAK9275112.1"/>
    <property type="molecule type" value="Genomic_DNA"/>
</dbReference>
<name>A0ABP0XC04_9BRYO</name>
<evidence type="ECO:0000256" key="1">
    <source>
        <dbReference type="SAM" id="MobiDB-lite"/>
    </source>
</evidence>
<dbReference type="Proteomes" id="UP001497444">
    <property type="component" value="Chromosome 6"/>
</dbReference>
<feature type="region of interest" description="Disordered" evidence="1">
    <location>
        <begin position="55"/>
        <end position="83"/>
    </location>
</feature>
<feature type="compositionally biased region" description="Basic and acidic residues" evidence="1">
    <location>
        <begin position="68"/>
        <end position="80"/>
    </location>
</feature>
<protein>
    <submittedName>
        <fullName evidence="2">Uncharacterized protein</fullName>
    </submittedName>
</protein>
<organism evidence="2 3">
    <name type="scientific">Sphagnum jensenii</name>
    <dbReference type="NCBI Taxonomy" id="128206"/>
    <lineage>
        <taxon>Eukaryota</taxon>
        <taxon>Viridiplantae</taxon>
        <taxon>Streptophyta</taxon>
        <taxon>Embryophyta</taxon>
        <taxon>Bryophyta</taxon>
        <taxon>Sphagnophytina</taxon>
        <taxon>Sphagnopsida</taxon>
        <taxon>Sphagnales</taxon>
        <taxon>Sphagnaceae</taxon>
        <taxon>Sphagnum</taxon>
    </lineage>
</organism>